<feature type="compositionally biased region" description="Acidic residues" evidence="1">
    <location>
        <begin position="82"/>
        <end position="99"/>
    </location>
</feature>
<feature type="compositionally biased region" description="Low complexity" evidence="1">
    <location>
        <begin position="246"/>
        <end position="264"/>
    </location>
</feature>
<accession>A0A164WFI6</accession>
<feature type="region of interest" description="Disordered" evidence="1">
    <location>
        <begin position="74"/>
        <end position="105"/>
    </location>
</feature>
<dbReference type="OrthoDB" id="3270344at2759"/>
<organism evidence="2 3">
    <name type="scientific">Sistotremastrum niveocremeum HHB9708</name>
    <dbReference type="NCBI Taxonomy" id="1314777"/>
    <lineage>
        <taxon>Eukaryota</taxon>
        <taxon>Fungi</taxon>
        <taxon>Dikarya</taxon>
        <taxon>Basidiomycota</taxon>
        <taxon>Agaricomycotina</taxon>
        <taxon>Agaricomycetes</taxon>
        <taxon>Sistotremastrales</taxon>
        <taxon>Sistotremastraceae</taxon>
        <taxon>Sertulicium</taxon>
        <taxon>Sertulicium niveocremeum</taxon>
    </lineage>
</organism>
<evidence type="ECO:0000313" key="2">
    <source>
        <dbReference type="EMBL" id="KZS95006.1"/>
    </source>
</evidence>
<protein>
    <submittedName>
        <fullName evidence="2">Uncharacterized protein</fullName>
    </submittedName>
</protein>
<gene>
    <name evidence="2" type="ORF">SISNIDRAFT_453166</name>
</gene>
<sequence length="305" mass="34088">MRGQQTEADRIAELKADPQCREFDAHRCLCDACGRWVHLSGRAHKIFNWRRHKKGCSFDKSRNAITIIHARKPNSGMSMVGDENDGEVDELEDSEDEMDSPMSKYSSRSNAFYARTATTHHLQLSTSADSATSYHSRMSHTYPYPPPVSYPMQSSHSSHHYDPSAKVVVCDDCSTQMPFRDYNGHKRTCRSGLHHRQPLTHVIPPPPYSQSQYEYSSSPSSTISLPPLRSLTTWNTGHHQSPSPSPSLSSYTSMSPSNSVKSPSMTPPLPSAASDGLPSHARRHPPRRIEDLCDPMPVSPMQASR</sequence>
<name>A0A164WFI6_9AGAM</name>
<proteinExistence type="predicted"/>
<evidence type="ECO:0000313" key="3">
    <source>
        <dbReference type="Proteomes" id="UP000076722"/>
    </source>
</evidence>
<reference evidence="2 3" key="1">
    <citation type="journal article" date="2016" name="Mol. Biol. Evol.">
        <title>Comparative Genomics of Early-Diverging Mushroom-Forming Fungi Provides Insights into the Origins of Lignocellulose Decay Capabilities.</title>
        <authorList>
            <person name="Nagy L.G."/>
            <person name="Riley R."/>
            <person name="Tritt A."/>
            <person name="Adam C."/>
            <person name="Daum C."/>
            <person name="Floudas D."/>
            <person name="Sun H."/>
            <person name="Yadav J.S."/>
            <person name="Pangilinan J."/>
            <person name="Larsson K.H."/>
            <person name="Matsuura K."/>
            <person name="Barry K."/>
            <person name="Labutti K."/>
            <person name="Kuo R."/>
            <person name="Ohm R.A."/>
            <person name="Bhattacharya S.S."/>
            <person name="Shirouzu T."/>
            <person name="Yoshinaga Y."/>
            <person name="Martin F.M."/>
            <person name="Grigoriev I.V."/>
            <person name="Hibbett D.S."/>
        </authorList>
    </citation>
    <scope>NUCLEOTIDE SEQUENCE [LARGE SCALE GENOMIC DNA]</scope>
    <source>
        <strain evidence="2 3">HHB9708</strain>
    </source>
</reference>
<dbReference type="AlphaFoldDB" id="A0A164WFI6"/>
<feature type="compositionally biased region" description="Low complexity" evidence="1">
    <location>
        <begin position="209"/>
        <end position="233"/>
    </location>
</feature>
<keyword evidence="3" id="KW-1185">Reference proteome</keyword>
<dbReference type="Proteomes" id="UP000076722">
    <property type="component" value="Unassembled WGS sequence"/>
</dbReference>
<evidence type="ECO:0000256" key="1">
    <source>
        <dbReference type="SAM" id="MobiDB-lite"/>
    </source>
</evidence>
<dbReference type="EMBL" id="KV419403">
    <property type="protein sequence ID" value="KZS95006.1"/>
    <property type="molecule type" value="Genomic_DNA"/>
</dbReference>
<feature type="region of interest" description="Disordered" evidence="1">
    <location>
        <begin position="197"/>
        <end position="305"/>
    </location>
</feature>